<sequence length="208" mass="23350">MVKANNNIESVHQNLLQNKPLVNGRDTEAVCDSGSDYPIITYEKVKELGLEIDSRANDKSHENNSNYIMTEDDIKSVINEAMVKDNISRAGTVNVDLFQELCKSIKTATKSFTEQLNTIRVVSSIRRQMRSKKILISLSQLLKIVKSEVQQDIINSIANPDITKKRKIPYEGKKQCKVNKTFLNDSSFSSSSSSESGPDSEFDIEISE</sequence>
<organism evidence="2 3">
    <name type="scientific">Diversispora epigaea</name>
    <dbReference type="NCBI Taxonomy" id="1348612"/>
    <lineage>
        <taxon>Eukaryota</taxon>
        <taxon>Fungi</taxon>
        <taxon>Fungi incertae sedis</taxon>
        <taxon>Mucoromycota</taxon>
        <taxon>Glomeromycotina</taxon>
        <taxon>Glomeromycetes</taxon>
        <taxon>Diversisporales</taxon>
        <taxon>Diversisporaceae</taxon>
        <taxon>Diversispora</taxon>
    </lineage>
</organism>
<evidence type="ECO:0000313" key="2">
    <source>
        <dbReference type="EMBL" id="RHZ80843.1"/>
    </source>
</evidence>
<gene>
    <name evidence="2" type="ORF">Glove_131g91</name>
</gene>
<dbReference type="EMBL" id="PQFF01000122">
    <property type="protein sequence ID" value="RHZ80843.1"/>
    <property type="molecule type" value="Genomic_DNA"/>
</dbReference>
<reference evidence="2 3" key="1">
    <citation type="submission" date="2018-08" db="EMBL/GenBank/DDBJ databases">
        <title>Genome and evolution of the arbuscular mycorrhizal fungus Diversispora epigaea (formerly Glomus versiforme) and its bacterial endosymbionts.</title>
        <authorList>
            <person name="Sun X."/>
            <person name="Fei Z."/>
            <person name="Harrison M."/>
        </authorList>
    </citation>
    <scope>NUCLEOTIDE SEQUENCE [LARGE SCALE GENOMIC DNA]</scope>
    <source>
        <strain evidence="2 3">IT104</strain>
    </source>
</reference>
<comment type="caution">
    <text evidence="2">The sequence shown here is derived from an EMBL/GenBank/DDBJ whole genome shotgun (WGS) entry which is preliminary data.</text>
</comment>
<dbReference type="Proteomes" id="UP000266861">
    <property type="component" value="Unassembled WGS sequence"/>
</dbReference>
<proteinExistence type="predicted"/>
<protein>
    <submittedName>
        <fullName evidence="2">Uncharacterized protein</fullName>
    </submittedName>
</protein>
<evidence type="ECO:0000313" key="3">
    <source>
        <dbReference type="Proteomes" id="UP000266861"/>
    </source>
</evidence>
<dbReference type="AlphaFoldDB" id="A0A397J784"/>
<keyword evidence="3" id="KW-1185">Reference proteome</keyword>
<evidence type="ECO:0000256" key="1">
    <source>
        <dbReference type="SAM" id="MobiDB-lite"/>
    </source>
</evidence>
<feature type="compositionally biased region" description="Low complexity" evidence="1">
    <location>
        <begin position="186"/>
        <end position="196"/>
    </location>
</feature>
<feature type="region of interest" description="Disordered" evidence="1">
    <location>
        <begin position="184"/>
        <end position="208"/>
    </location>
</feature>
<feature type="compositionally biased region" description="Acidic residues" evidence="1">
    <location>
        <begin position="198"/>
        <end position="208"/>
    </location>
</feature>
<accession>A0A397J784</accession>
<name>A0A397J784_9GLOM</name>